<evidence type="ECO:0000313" key="2">
    <source>
        <dbReference type="Proteomes" id="UP001630127"/>
    </source>
</evidence>
<proteinExistence type="predicted"/>
<organism evidence="1 2">
    <name type="scientific">Cinchona calisaya</name>
    <dbReference type="NCBI Taxonomy" id="153742"/>
    <lineage>
        <taxon>Eukaryota</taxon>
        <taxon>Viridiplantae</taxon>
        <taxon>Streptophyta</taxon>
        <taxon>Embryophyta</taxon>
        <taxon>Tracheophyta</taxon>
        <taxon>Spermatophyta</taxon>
        <taxon>Magnoliopsida</taxon>
        <taxon>eudicotyledons</taxon>
        <taxon>Gunneridae</taxon>
        <taxon>Pentapetalae</taxon>
        <taxon>asterids</taxon>
        <taxon>lamiids</taxon>
        <taxon>Gentianales</taxon>
        <taxon>Rubiaceae</taxon>
        <taxon>Cinchonoideae</taxon>
        <taxon>Cinchoneae</taxon>
        <taxon>Cinchona</taxon>
    </lineage>
</organism>
<reference evidence="1 2" key="1">
    <citation type="submission" date="2024-11" db="EMBL/GenBank/DDBJ databases">
        <title>A near-complete genome assembly of Cinchona calisaya.</title>
        <authorList>
            <person name="Lian D.C."/>
            <person name="Zhao X.W."/>
            <person name="Wei L."/>
        </authorList>
    </citation>
    <scope>NUCLEOTIDE SEQUENCE [LARGE SCALE GENOMIC DNA]</scope>
    <source>
        <tissue evidence="1">Nenye</tissue>
    </source>
</reference>
<gene>
    <name evidence="1" type="ORF">ACH5RR_013195</name>
</gene>
<dbReference type="Proteomes" id="UP001630127">
    <property type="component" value="Unassembled WGS sequence"/>
</dbReference>
<sequence>MLVLRREVKSLSLVGIDLRRTDFGAGKEMIAWINNEDSEEVIKVEEGYGHIRPLNPIIDIQGNFSKDDIEILRIDANIDWKISVIELDSIACSPQIASFDYFLEFIFITPRINHYESEHFQDPKDRILVVTTHHMLYPITEEMLHQDSSIEKTEVEATNVSGNHEIKGIEVFLRPNEEIGGKNGFISMVARNGLLEGFSNDQDSSSAAEFDTSITSLSDDTNRNHVDVKERRVKSLSLVGTDSRRSDLGAGKEMIA</sequence>
<comment type="caution">
    <text evidence="1">The sequence shown here is derived from an EMBL/GenBank/DDBJ whole genome shotgun (WGS) entry which is preliminary data.</text>
</comment>
<name>A0ABD3A529_9GENT</name>
<accession>A0ABD3A529</accession>
<dbReference type="EMBL" id="JBJUIK010000006">
    <property type="protein sequence ID" value="KAL3524823.1"/>
    <property type="molecule type" value="Genomic_DNA"/>
</dbReference>
<evidence type="ECO:0000313" key="1">
    <source>
        <dbReference type="EMBL" id="KAL3524823.1"/>
    </source>
</evidence>
<protein>
    <submittedName>
        <fullName evidence="1">Uncharacterized protein</fullName>
    </submittedName>
</protein>
<dbReference type="AlphaFoldDB" id="A0ABD3A529"/>
<keyword evidence="2" id="KW-1185">Reference proteome</keyword>